<proteinExistence type="predicted"/>
<name>A0A9X6FMV3_BACTU</name>
<organism evidence="2 3">
    <name type="scientific">Bacillus thuringiensis serovar subtoxicus</name>
    <dbReference type="NCBI Taxonomy" id="475791"/>
    <lineage>
        <taxon>Bacteria</taxon>
        <taxon>Bacillati</taxon>
        <taxon>Bacillota</taxon>
        <taxon>Bacilli</taxon>
        <taxon>Bacillales</taxon>
        <taxon>Bacillaceae</taxon>
        <taxon>Bacillus</taxon>
        <taxon>Bacillus cereus group</taxon>
    </lineage>
</organism>
<dbReference type="Pfam" id="PF15604">
    <property type="entry name" value="Ntox15"/>
    <property type="match status" value="1"/>
</dbReference>
<sequence>MAQGRAIEGNAAQQAAREEAYVQKVNELQREGLTLSNAKKKAKEWLDTQAALHTPDQIAGGKVEIIGGMGDKRINSSIGSQWRYRIDIVDEQIKELAKNMTPEQLKSTYLNVKLTH</sequence>
<evidence type="ECO:0000313" key="3">
    <source>
        <dbReference type="Proteomes" id="UP000194882"/>
    </source>
</evidence>
<protein>
    <recommendedName>
        <fullName evidence="1">Novel toxin 15 domain-containing protein</fullName>
    </recommendedName>
</protein>
<reference evidence="2 3" key="1">
    <citation type="submission" date="2016-10" db="EMBL/GenBank/DDBJ databases">
        <title>Comparative genomics of Bacillus thuringiensis reveals a path to pathogens against multiple invertebrate hosts.</title>
        <authorList>
            <person name="Zheng J."/>
            <person name="Gao Q."/>
            <person name="Liu H."/>
            <person name="Peng D."/>
            <person name="Ruan L."/>
            <person name="Sun M."/>
        </authorList>
    </citation>
    <scope>NUCLEOTIDE SEQUENCE [LARGE SCALE GENOMIC DNA]</scope>
    <source>
        <strain evidence="2">BGSC 4I4</strain>
    </source>
</reference>
<evidence type="ECO:0000259" key="1">
    <source>
        <dbReference type="Pfam" id="PF15604"/>
    </source>
</evidence>
<dbReference type="InterPro" id="IPR028949">
    <property type="entry name" value="Ntox15"/>
</dbReference>
<dbReference type="AlphaFoldDB" id="A0A9X6FMV3"/>
<comment type="caution">
    <text evidence="2">The sequence shown here is derived from an EMBL/GenBank/DDBJ whole genome shotgun (WGS) entry which is preliminary data.</text>
</comment>
<accession>A0A9X6FMV3</accession>
<dbReference type="Proteomes" id="UP000194882">
    <property type="component" value="Unassembled WGS sequence"/>
</dbReference>
<gene>
    <name evidence="2" type="ORF">BK754_06175</name>
</gene>
<feature type="domain" description="Novel toxin 15" evidence="1">
    <location>
        <begin position="2"/>
        <end position="115"/>
    </location>
</feature>
<dbReference type="EMBL" id="NFDT01000050">
    <property type="protein sequence ID" value="OTY98571.1"/>
    <property type="molecule type" value="Genomic_DNA"/>
</dbReference>
<evidence type="ECO:0000313" key="2">
    <source>
        <dbReference type="EMBL" id="OTY98571.1"/>
    </source>
</evidence>